<feature type="transmembrane region" description="Helical" evidence="1">
    <location>
        <begin position="128"/>
        <end position="147"/>
    </location>
</feature>
<feature type="transmembrane region" description="Helical" evidence="1">
    <location>
        <begin position="416"/>
        <end position="435"/>
    </location>
</feature>
<feature type="transmembrane region" description="Helical" evidence="1">
    <location>
        <begin position="351"/>
        <end position="376"/>
    </location>
</feature>
<feature type="transmembrane region" description="Helical" evidence="1">
    <location>
        <begin position="32"/>
        <end position="53"/>
    </location>
</feature>
<comment type="caution">
    <text evidence="2">The sequence shown here is derived from an EMBL/GenBank/DDBJ whole genome shotgun (WGS) entry which is preliminary data.</text>
</comment>
<keyword evidence="1" id="KW-0472">Membrane</keyword>
<dbReference type="EMBL" id="JBHUEO010000030">
    <property type="protein sequence ID" value="MFD1707337.1"/>
    <property type="molecule type" value="Genomic_DNA"/>
</dbReference>
<dbReference type="Proteomes" id="UP001597301">
    <property type="component" value="Unassembled WGS sequence"/>
</dbReference>
<keyword evidence="3" id="KW-1185">Reference proteome</keyword>
<protein>
    <recommendedName>
        <fullName evidence="4">Transporter</fullName>
    </recommendedName>
</protein>
<reference evidence="3" key="1">
    <citation type="journal article" date="2019" name="Int. J. Syst. Evol. Microbiol.">
        <title>The Global Catalogue of Microorganisms (GCM) 10K type strain sequencing project: providing services to taxonomists for standard genome sequencing and annotation.</title>
        <authorList>
            <consortium name="The Broad Institute Genomics Platform"/>
            <consortium name="The Broad Institute Genome Sequencing Center for Infectious Disease"/>
            <person name="Wu L."/>
            <person name="Ma J."/>
        </authorList>
    </citation>
    <scope>NUCLEOTIDE SEQUENCE [LARGE SCALE GENOMIC DNA]</scope>
    <source>
        <strain evidence="3">CGMCC 1.12295</strain>
    </source>
</reference>
<evidence type="ECO:0000313" key="2">
    <source>
        <dbReference type="EMBL" id="MFD1707337.1"/>
    </source>
</evidence>
<feature type="transmembrane region" description="Helical" evidence="1">
    <location>
        <begin position="105"/>
        <end position="122"/>
    </location>
</feature>
<proteinExistence type="predicted"/>
<organism evidence="2 3">
    <name type="scientific">Siminovitchia sediminis</name>
    <dbReference type="NCBI Taxonomy" id="1274353"/>
    <lineage>
        <taxon>Bacteria</taxon>
        <taxon>Bacillati</taxon>
        <taxon>Bacillota</taxon>
        <taxon>Bacilli</taxon>
        <taxon>Bacillales</taxon>
        <taxon>Bacillaceae</taxon>
        <taxon>Siminovitchia</taxon>
    </lineage>
</organism>
<feature type="transmembrane region" description="Helical" evidence="1">
    <location>
        <begin position="6"/>
        <end position="25"/>
    </location>
</feature>
<evidence type="ECO:0008006" key="4">
    <source>
        <dbReference type="Google" id="ProtNLM"/>
    </source>
</evidence>
<name>A0ABW4KJV5_9BACI</name>
<feature type="transmembrane region" description="Helical" evidence="1">
    <location>
        <begin position="388"/>
        <end position="410"/>
    </location>
</feature>
<dbReference type="RefSeq" id="WP_380774057.1">
    <property type="nucleotide sequence ID" value="NZ_JBHUEO010000030.1"/>
</dbReference>
<feature type="transmembrane region" description="Helical" evidence="1">
    <location>
        <begin position="59"/>
        <end position="84"/>
    </location>
</feature>
<sequence>MELELTALHWLYLLFIGLSILFLILKRDLTILCITGIVLIAYMATGSAAASISGIFTSFMFAITELLSIILVISIISAMSKILMETGINDYMISPFTKIIRTPGLAFWTTGILMMVISWFFWPSPAVALMGAVLLPIALRVGLPALGVAMAMNLFGHGIALSGDFIIQGAPKLSADAAGIPVTEVMAASIPLILVMGTVTTVTAFFLLKSDMKKGKFDSSQNFSQSAEVVKETGKEQLSIGVKRLFAIMIPLLFAANIILMFTLNLQGGDATALIGGTSVLILLFTSIAAHKQKALENTTKFLIEGLQFGFRVFGPVIPIAAFFYLGGGGFEQMIGTSLPDGSTGIVNDLGIALANTVPVTESLGVLTMTAVGVITGLDGSGFSGLPLTGSIAGLFGAALGSGTAVMTALGQLTTIWIGGGTLVPWALIPAAAICNVDPFELARRNLIPVVIGLTVTAIFAMFLI</sequence>
<evidence type="ECO:0000313" key="3">
    <source>
        <dbReference type="Proteomes" id="UP001597301"/>
    </source>
</evidence>
<accession>A0ABW4KJV5</accession>
<gene>
    <name evidence="2" type="ORF">ACFSCZ_11405</name>
</gene>
<evidence type="ECO:0000256" key="1">
    <source>
        <dbReference type="SAM" id="Phobius"/>
    </source>
</evidence>
<keyword evidence="1" id="KW-1133">Transmembrane helix</keyword>
<keyword evidence="1" id="KW-0812">Transmembrane</keyword>
<feature type="transmembrane region" description="Helical" evidence="1">
    <location>
        <begin position="311"/>
        <end position="331"/>
    </location>
</feature>
<feature type="transmembrane region" description="Helical" evidence="1">
    <location>
        <begin position="271"/>
        <end position="290"/>
    </location>
</feature>
<feature type="transmembrane region" description="Helical" evidence="1">
    <location>
        <begin position="447"/>
        <end position="464"/>
    </location>
</feature>
<feature type="transmembrane region" description="Helical" evidence="1">
    <location>
        <begin position="245"/>
        <end position="265"/>
    </location>
</feature>
<feature type="transmembrane region" description="Helical" evidence="1">
    <location>
        <begin position="185"/>
        <end position="208"/>
    </location>
</feature>
<feature type="transmembrane region" description="Helical" evidence="1">
    <location>
        <begin position="154"/>
        <end position="173"/>
    </location>
</feature>